<reference evidence="1 2" key="1">
    <citation type="journal article" date="2016" name="Nat. Commun.">
        <title>Thousands of microbial genomes shed light on interconnected biogeochemical processes in an aquifer system.</title>
        <authorList>
            <person name="Anantharaman K."/>
            <person name="Brown C.T."/>
            <person name="Hug L.A."/>
            <person name="Sharon I."/>
            <person name="Castelle C.J."/>
            <person name="Probst A.J."/>
            <person name="Thomas B.C."/>
            <person name="Singh A."/>
            <person name="Wilkins M.J."/>
            <person name="Karaoz U."/>
            <person name="Brodie E.L."/>
            <person name="Williams K.H."/>
            <person name="Hubbard S.S."/>
            <person name="Banfield J.F."/>
        </authorList>
    </citation>
    <scope>NUCLEOTIDE SEQUENCE [LARGE SCALE GENOMIC DNA]</scope>
</reference>
<comment type="caution">
    <text evidence="1">The sequence shown here is derived from an EMBL/GenBank/DDBJ whole genome shotgun (WGS) entry which is preliminary data.</text>
</comment>
<sequence length="126" mass="13909">MADPERGPWGRNSEAVDRARNQEIGLEDGPFITLMLNGFREQLVSLALERRITFTSEMKSGLPGILALLQKDGDIFQLLDTAVEMAGHANELEPVKNRRIEFTAAYEPVSKKVPVATLIISGITSK</sequence>
<dbReference type="AlphaFoldDB" id="A0A1F6D8W7"/>
<evidence type="ECO:0000313" key="2">
    <source>
        <dbReference type="Proteomes" id="UP000176377"/>
    </source>
</evidence>
<evidence type="ECO:0000313" key="1">
    <source>
        <dbReference type="EMBL" id="OGG57780.1"/>
    </source>
</evidence>
<name>A0A1F6D8W7_9BACT</name>
<protein>
    <submittedName>
        <fullName evidence="1">Uncharacterized protein</fullName>
    </submittedName>
</protein>
<accession>A0A1F6D8W7</accession>
<gene>
    <name evidence="1" type="ORF">A2765_05095</name>
</gene>
<dbReference type="Proteomes" id="UP000176377">
    <property type="component" value="Unassembled WGS sequence"/>
</dbReference>
<organism evidence="1 2">
    <name type="scientific">Candidatus Kaiserbacteria bacterium RIFCSPHIGHO2_01_FULL_56_24</name>
    <dbReference type="NCBI Taxonomy" id="1798487"/>
    <lineage>
        <taxon>Bacteria</taxon>
        <taxon>Candidatus Kaiseribacteriota</taxon>
    </lineage>
</organism>
<dbReference type="EMBL" id="MFLA01000045">
    <property type="protein sequence ID" value="OGG57780.1"/>
    <property type="molecule type" value="Genomic_DNA"/>
</dbReference>
<proteinExistence type="predicted"/>